<dbReference type="Proteomes" id="UP000092931">
    <property type="component" value="Chromosome"/>
</dbReference>
<evidence type="ECO:0000313" key="3">
    <source>
        <dbReference type="Proteomes" id="UP000092931"/>
    </source>
</evidence>
<sequence length="174" mass="20165">MHNKKTLKQSTIAFASGGIILFLSVMLTVFSLKVVKYYNKAAFTRERQLELIRLGNDLADASEFLTNEIREYVQTGDRTNYDNYLKEVNEVKTMENIINKLKELGVPEDELEYAKQAVRSSEALTEIEKKAMEAMTNKDYDKARELVFNDEYEEKAQSVKNAINSFLRKDEWQA</sequence>
<keyword evidence="1" id="KW-0812">Transmembrane</keyword>
<name>A0A1B1YLG1_THEST</name>
<dbReference type="AlphaFoldDB" id="A0A1B1YLG1"/>
<keyword evidence="1" id="KW-1133">Transmembrane helix</keyword>
<keyword evidence="1" id="KW-0472">Membrane</keyword>
<protein>
    <submittedName>
        <fullName evidence="2">Chemotaxis protein</fullName>
    </submittedName>
</protein>
<evidence type="ECO:0000256" key="1">
    <source>
        <dbReference type="SAM" id="Phobius"/>
    </source>
</evidence>
<reference evidence="2 3" key="1">
    <citation type="submission" date="2016-02" db="EMBL/GenBank/DDBJ databases">
        <title>Comparison of Clostridium stercorarium subspecies using comparative genomics and transcriptomics.</title>
        <authorList>
            <person name="Schellenberg J."/>
            <person name="Thallinger G."/>
            <person name="Levin D.B."/>
            <person name="Zhang X."/>
            <person name="Alvare G."/>
            <person name="Fristensky B."/>
            <person name="Sparling R."/>
        </authorList>
    </citation>
    <scope>NUCLEOTIDE SEQUENCE [LARGE SCALE GENOMIC DNA]</scope>
    <source>
        <strain evidence="2 3">DSM 9219</strain>
    </source>
</reference>
<proteinExistence type="predicted"/>
<organism evidence="2 3">
    <name type="scientific">Thermoclostridium stercorarium subsp. leptospartum DSM 9219</name>
    <dbReference type="NCBI Taxonomy" id="1346611"/>
    <lineage>
        <taxon>Bacteria</taxon>
        <taxon>Bacillati</taxon>
        <taxon>Bacillota</taxon>
        <taxon>Clostridia</taxon>
        <taxon>Eubacteriales</taxon>
        <taxon>Oscillospiraceae</taxon>
        <taxon>Thermoclostridium</taxon>
    </lineage>
</organism>
<dbReference type="RefSeq" id="WP_015359425.1">
    <property type="nucleotide sequence ID" value="NZ_CP014673.1"/>
</dbReference>
<dbReference type="EMBL" id="CP014673">
    <property type="protein sequence ID" value="ANX01601.1"/>
    <property type="molecule type" value="Genomic_DNA"/>
</dbReference>
<gene>
    <name evidence="2" type="ORF">CSTERLE_08440</name>
</gene>
<accession>A0A1B1YLG1</accession>
<feature type="transmembrane region" description="Helical" evidence="1">
    <location>
        <begin position="12"/>
        <end position="35"/>
    </location>
</feature>
<evidence type="ECO:0000313" key="2">
    <source>
        <dbReference type="EMBL" id="ANX01601.1"/>
    </source>
</evidence>